<organism evidence="1">
    <name type="scientific">Anguilla anguilla</name>
    <name type="common">European freshwater eel</name>
    <name type="synonym">Muraena anguilla</name>
    <dbReference type="NCBI Taxonomy" id="7936"/>
    <lineage>
        <taxon>Eukaryota</taxon>
        <taxon>Metazoa</taxon>
        <taxon>Chordata</taxon>
        <taxon>Craniata</taxon>
        <taxon>Vertebrata</taxon>
        <taxon>Euteleostomi</taxon>
        <taxon>Actinopterygii</taxon>
        <taxon>Neopterygii</taxon>
        <taxon>Teleostei</taxon>
        <taxon>Anguilliformes</taxon>
        <taxon>Anguillidae</taxon>
        <taxon>Anguilla</taxon>
    </lineage>
</organism>
<reference evidence="1" key="2">
    <citation type="journal article" date="2015" name="Fish Shellfish Immunol.">
        <title>Early steps in the European eel (Anguilla anguilla)-Vibrio vulnificus interaction in the gills: Role of the RtxA13 toxin.</title>
        <authorList>
            <person name="Callol A."/>
            <person name="Pajuelo D."/>
            <person name="Ebbesson L."/>
            <person name="Teles M."/>
            <person name="MacKenzie S."/>
            <person name="Amaro C."/>
        </authorList>
    </citation>
    <scope>NUCLEOTIDE SEQUENCE</scope>
</reference>
<reference evidence="1" key="1">
    <citation type="submission" date="2014-11" db="EMBL/GenBank/DDBJ databases">
        <authorList>
            <person name="Amaro Gonzalez C."/>
        </authorList>
    </citation>
    <scope>NUCLEOTIDE SEQUENCE</scope>
</reference>
<dbReference type="AlphaFoldDB" id="A0A0E9WK46"/>
<name>A0A0E9WK46_ANGAN</name>
<proteinExistence type="predicted"/>
<dbReference type="EMBL" id="GBXM01018622">
    <property type="protein sequence ID" value="JAH89955.1"/>
    <property type="molecule type" value="Transcribed_RNA"/>
</dbReference>
<protein>
    <submittedName>
        <fullName evidence="1">Uncharacterized protein</fullName>
    </submittedName>
</protein>
<evidence type="ECO:0000313" key="1">
    <source>
        <dbReference type="EMBL" id="JAH89955.1"/>
    </source>
</evidence>
<accession>A0A0E9WK46</accession>
<sequence>MIKCGTQTGPMIKCGAQTSSYRLSVSGLLVLSRLSAGFCGVSRWCERGRGLPHGTFG</sequence>